<accession>A0A1C7MFY1</accession>
<evidence type="ECO:0000313" key="2">
    <source>
        <dbReference type="Proteomes" id="UP000092993"/>
    </source>
</evidence>
<organism evidence="1 2">
    <name type="scientific">Grifola frondosa</name>
    <name type="common">Maitake</name>
    <name type="synonym">Polyporus frondosus</name>
    <dbReference type="NCBI Taxonomy" id="5627"/>
    <lineage>
        <taxon>Eukaryota</taxon>
        <taxon>Fungi</taxon>
        <taxon>Dikarya</taxon>
        <taxon>Basidiomycota</taxon>
        <taxon>Agaricomycotina</taxon>
        <taxon>Agaricomycetes</taxon>
        <taxon>Polyporales</taxon>
        <taxon>Grifolaceae</taxon>
        <taxon>Grifola</taxon>
    </lineage>
</organism>
<protein>
    <submittedName>
        <fullName evidence="1">Uncharacterized protein</fullName>
    </submittedName>
</protein>
<reference evidence="1 2" key="1">
    <citation type="submission" date="2016-03" db="EMBL/GenBank/DDBJ databases">
        <title>Whole genome sequencing of Grifola frondosa 9006-11.</title>
        <authorList>
            <person name="Min B."/>
            <person name="Park H."/>
            <person name="Kim J.-G."/>
            <person name="Cho H."/>
            <person name="Oh Y.-L."/>
            <person name="Kong W.-S."/>
            <person name="Choi I.-G."/>
        </authorList>
    </citation>
    <scope>NUCLEOTIDE SEQUENCE [LARGE SCALE GENOMIC DNA]</scope>
    <source>
        <strain evidence="1 2">9006-11</strain>
    </source>
</reference>
<dbReference type="AlphaFoldDB" id="A0A1C7MFY1"/>
<name>A0A1C7MFY1_GRIFR</name>
<gene>
    <name evidence="1" type="ORF">A0H81_04411</name>
</gene>
<sequence>MEGAPKLDFHVAALSGRMTSAPKLRVNITQVLPVKTIKYSFRSYLAKPLNDHISCSSALEIKAAVNLTTKSVRYLGAVSNASLKRLEGTRVSIRRSVYRQDEQLIAIEAMELPNRNDNAHVLNPGHLFPQSRFHHVLISLYRAVERRLTLIRRSFSTSSQRTSS</sequence>
<comment type="caution">
    <text evidence="1">The sequence shown here is derived from an EMBL/GenBank/DDBJ whole genome shotgun (WGS) entry which is preliminary data.</text>
</comment>
<dbReference type="EMBL" id="LUGG01000004">
    <property type="protein sequence ID" value="OBZ75738.1"/>
    <property type="molecule type" value="Genomic_DNA"/>
</dbReference>
<keyword evidence="2" id="KW-1185">Reference proteome</keyword>
<proteinExistence type="predicted"/>
<evidence type="ECO:0000313" key="1">
    <source>
        <dbReference type="EMBL" id="OBZ75738.1"/>
    </source>
</evidence>
<dbReference type="Proteomes" id="UP000092993">
    <property type="component" value="Unassembled WGS sequence"/>
</dbReference>